<dbReference type="Proteomes" id="UP000092460">
    <property type="component" value="Unassembled WGS sequence"/>
</dbReference>
<dbReference type="AlphaFoldDB" id="A0A1B0AUQ2"/>
<evidence type="ECO:0000313" key="2">
    <source>
        <dbReference type="Proteomes" id="UP000092460"/>
    </source>
</evidence>
<dbReference type="EMBL" id="JXJN01003707">
    <property type="status" value="NOT_ANNOTATED_CDS"/>
    <property type="molecule type" value="Genomic_DNA"/>
</dbReference>
<accession>A0A1B0AUQ2</accession>
<dbReference type="VEuPathDB" id="VectorBase:GPPI009341"/>
<name>A0A1B0AUQ2_9MUSC</name>
<dbReference type="EnsemblMetazoa" id="GPPI009341-RA">
    <property type="protein sequence ID" value="GPPI009341-PA"/>
    <property type="gene ID" value="GPPI009341"/>
</dbReference>
<reference evidence="2" key="1">
    <citation type="submission" date="2015-01" db="EMBL/GenBank/DDBJ databases">
        <authorList>
            <person name="Aksoy S."/>
            <person name="Warren W."/>
            <person name="Wilson R.K."/>
        </authorList>
    </citation>
    <scope>NUCLEOTIDE SEQUENCE [LARGE SCALE GENOMIC DNA]</scope>
    <source>
        <strain evidence="2">IAEA</strain>
    </source>
</reference>
<keyword evidence="2" id="KW-1185">Reference proteome</keyword>
<sequence>MPVALNMSEAIENGGENIFEGKQQDEQIMPSIYILTIKSRGFVTKHYSKEAEELTSWYTTHCRPVDIYRFELIIIYY</sequence>
<organism evidence="1 2">
    <name type="scientific">Glossina palpalis gambiensis</name>
    <dbReference type="NCBI Taxonomy" id="67801"/>
    <lineage>
        <taxon>Eukaryota</taxon>
        <taxon>Metazoa</taxon>
        <taxon>Ecdysozoa</taxon>
        <taxon>Arthropoda</taxon>
        <taxon>Hexapoda</taxon>
        <taxon>Insecta</taxon>
        <taxon>Pterygota</taxon>
        <taxon>Neoptera</taxon>
        <taxon>Endopterygota</taxon>
        <taxon>Diptera</taxon>
        <taxon>Brachycera</taxon>
        <taxon>Muscomorpha</taxon>
        <taxon>Hippoboscoidea</taxon>
        <taxon>Glossinidae</taxon>
        <taxon>Glossina</taxon>
    </lineage>
</organism>
<reference evidence="1" key="2">
    <citation type="submission" date="2020-05" db="UniProtKB">
        <authorList>
            <consortium name="EnsemblMetazoa"/>
        </authorList>
    </citation>
    <scope>IDENTIFICATION</scope>
    <source>
        <strain evidence="1">IAEA</strain>
    </source>
</reference>
<protein>
    <submittedName>
        <fullName evidence="1">Uncharacterized protein</fullName>
    </submittedName>
</protein>
<proteinExistence type="predicted"/>
<evidence type="ECO:0000313" key="1">
    <source>
        <dbReference type="EnsemblMetazoa" id="GPPI009341-PA"/>
    </source>
</evidence>